<dbReference type="InterPro" id="IPR001375">
    <property type="entry name" value="Peptidase_S9_cat"/>
</dbReference>
<sequence>MKILGLVLVGLVLRFANSQPVRLERYNVDRNHISVSGISSGAAMAVQLHVAFSHTFRGVGTFAGVPYFCAQGSALDAINVCMDAPQSINVGELITEASDAANNGRIDSTNGLLQDRVYMYHGAVDDVVLPAAVEKVQEFYNNYGGNTRVQLITDGGHGMPTDNYGNSCSSSSSPYINNCGVNGAFECLNHIHGNIQAPSATLNGVFQEYQQTEFAPGTDSFESAGFMYVPSRCVDQTRACKLHIALHGCLQGREEVGDVYARNAGYNEVAESNDIIVLYPQLRADTLLGNPNGCWDWWGYEDNAFFPLEYHVRVGPQMAAVKNMLDRVVGTN</sequence>
<dbReference type="Proteomes" id="UP000749559">
    <property type="component" value="Unassembled WGS sequence"/>
</dbReference>
<dbReference type="SUPFAM" id="SSF53474">
    <property type="entry name" value="alpha/beta-Hydrolases"/>
    <property type="match status" value="1"/>
</dbReference>
<dbReference type="PANTHER" id="PTHR42972">
    <property type="entry name" value="TOL-PAL SYSTEM PROTEIN TOLB"/>
    <property type="match status" value="1"/>
</dbReference>
<evidence type="ECO:0000259" key="1">
    <source>
        <dbReference type="Pfam" id="PF00326"/>
    </source>
</evidence>
<dbReference type="GO" id="GO:0006508">
    <property type="term" value="P:proteolysis"/>
    <property type="evidence" value="ECO:0007669"/>
    <property type="project" value="InterPro"/>
</dbReference>
<dbReference type="Pfam" id="PF00326">
    <property type="entry name" value="Peptidase_S9"/>
    <property type="match status" value="1"/>
</dbReference>
<dbReference type="AlphaFoldDB" id="A0A8J1USZ8"/>
<dbReference type="OrthoDB" id="6020543at2759"/>
<dbReference type="InterPro" id="IPR029058">
    <property type="entry name" value="AB_hydrolase_fold"/>
</dbReference>
<dbReference type="PANTHER" id="PTHR42972:SF8">
    <property type="entry name" value="POLYHYDROXYBUTYRATE DEPOLYMERASE"/>
    <property type="match status" value="1"/>
</dbReference>
<evidence type="ECO:0000313" key="3">
    <source>
        <dbReference type="Proteomes" id="UP000749559"/>
    </source>
</evidence>
<comment type="caution">
    <text evidence="2">The sequence shown here is derived from an EMBL/GenBank/DDBJ whole genome shotgun (WGS) entry which is preliminary data.</text>
</comment>
<proteinExistence type="predicted"/>
<dbReference type="GO" id="GO:0008236">
    <property type="term" value="F:serine-type peptidase activity"/>
    <property type="evidence" value="ECO:0007669"/>
    <property type="project" value="InterPro"/>
</dbReference>
<name>A0A8J1USZ8_OWEFU</name>
<dbReference type="Gene3D" id="3.40.50.1820">
    <property type="entry name" value="alpha/beta hydrolase"/>
    <property type="match status" value="2"/>
</dbReference>
<keyword evidence="3" id="KW-1185">Reference proteome</keyword>
<accession>A0A8J1USZ8</accession>
<organism evidence="2 3">
    <name type="scientific">Owenia fusiformis</name>
    <name type="common">Polychaete worm</name>
    <dbReference type="NCBI Taxonomy" id="6347"/>
    <lineage>
        <taxon>Eukaryota</taxon>
        <taxon>Metazoa</taxon>
        <taxon>Spiralia</taxon>
        <taxon>Lophotrochozoa</taxon>
        <taxon>Annelida</taxon>
        <taxon>Polychaeta</taxon>
        <taxon>Sedentaria</taxon>
        <taxon>Canalipalpata</taxon>
        <taxon>Sabellida</taxon>
        <taxon>Oweniida</taxon>
        <taxon>Oweniidae</taxon>
        <taxon>Owenia</taxon>
    </lineage>
</organism>
<feature type="domain" description="Peptidase S9 prolyl oligopeptidase catalytic" evidence="1">
    <location>
        <begin position="24"/>
        <end position="166"/>
    </location>
</feature>
<gene>
    <name evidence="2" type="ORF">OFUS_LOCUS7134</name>
</gene>
<reference evidence="2" key="1">
    <citation type="submission" date="2022-03" db="EMBL/GenBank/DDBJ databases">
        <authorList>
            <person name="Martin C."/>
        </authorList>
    </citation>
    <scope>NUCLEOTIDE SEQUENCE</scope>
</reference>
<dbReference type="EMBL" id="CAIIXF020000003">
    <property type="protein sequence ID" value="CAH1780439.1"/>
    <property type="molecule type" value="Genomic_DNA"/>
</dbReference>
<evidence type="ECO:0000313" key="2">
    <source>
        <dbReference type="EMBL" id="CAH1780439.1"/>
    </source>
</evidence>
<protein>
    <recommendedName>
        <fullName evidence="1">Peptidase S9 prolyl oligopeptidase catalytic domain-containing protein</fullName>
    </recommendedName>
</protein>